<dbReference type="PANTHER" id="PTHR42924:SF3">
    <property type="entry name" value="POLYMERASE_HISTIDINOL PHOSPHATASE N-TERMINAL DOMAIN-CONTAINING PROTEIN"/>
    <property type="match status" value="1"/>
</dbReference>
<sequence length="280" mass="32166">MEKGYIDFHLHSTNSDGERTVEEYILDAAREHMQAIAITDHNCFALRERKISQGVEVIPGCEFSTTYNAFGQKKEIHVVGLFYNGVEDSLNTIFDDRNRDVYAKAIIHKMNEVGLPMTFEELQASPHLGRHLGRMQIAVLMVQKGYAKDVDDALDHWIGNSSPYYLNPSEYVTYIGMKDCVKKISEAHGLPILAHPYHYGYTEAQIEAFVADFRSVTDQPLGLEVYYKKYSPSQMEYLRKLAEKYRLLPSASSDAHKRTHAFMKGDYSLYLRMKNAMGWR</sequence>
<dbReference type="InterPro" id="IPR016195">
    <property type="entry name" value="Pol/histidinol_Pase-like"/>
</dbReference>
<dbReference type="SMART" id="SM00481">
    <property type="entry name" value="POLIIIAc"/>
    <property type="match status" value="1"/>
</dbReference>
<organism evidence="2 3">
    <name type="scientific">Hominifimenecus microfluidus</name>
    <dbReference type="NCBI Taxonomy" id="2885348"/>
    <lineage>
        <taxon>Bacteria</taxon>
        <taxon>Bacillati</taxon>
        <taxon>Bacillota</taxon>
        <taxon>Clostridia</taxon>
        <taxon>Lachnospirales</taxon>
        <taxon>Lachnospiraceae</taxon>
        <taxon>Hominifimenecus</taxon>
    </lineage>
</organism>
<comment type="caution">
    <text evidence="2">The sequence shown here is derived from an EMBL/GenBank/DDBJ whole genome shotgun (WGS) entry which is preliminary data.</text>
</comment>
<dbReference type="RefSeq" id="WP_308453527.1">
    <property type="nucleotide sequence ID" value="NZ_JAJEQR010000020.1"/>
</dbReference>
<dbReference type="SUPFAM" id="SSF89550">
    <property type="entry name" value="PHP domain-like"/>
    <property type="match status" value="1"/>
</dbReference>
<dbReference type="Gene3D" id="1.10.150.650">
    <property type="match status" value="1"/>
</dbReference>
<protein>
    <submittedName>
        <fullName evidence="2">PHP domain-containing protein</fullName>
    </submittedName>
</protein>
<dbReference type="InterPro" id="IPR004013">
    <property type="entry name" value="PHP_dom"/>
</dbReference>
<proteinExistence type="predicted"/>
<dbReference type="Pfam" id="PF02811">
    <property type="entry name" value="PHP"/>
    <property type="match status" value="1"/>
</dbReference>
<dbReference type="Proteomes" id="UP001198182">
    <property type="component" value="Unassembled WGS sequence"/>
</dbReference>
<dbReference type="InterPro" id="IPR052018">
    <property type="entry name" value="PHP_domain"/>
</dbReference>
<evidence type="ECO:0000313" key="3">
    <source>
        <dbReference type="Proteomes" id="UP001198182"/>
    </source>
</evidence>
<dbReference type="AlphaFoldDB" id="A0AAE3E9H6"/>
<keyword evidence="3" id="KW-1185">Reference proteome</keyword>
<dbReference type="Gene3D" id="3.20.20.140">
    <property type="entry name" value="Metal-dependent hydrolases"/>
    <property type="match status" value="1"/>
</dbReference>
<gene>
    <name evidence="2" type="ORF">LKD81_08265</name>
</gene>
<name>A0AAE3E9H6_9FIRM</name>
<dbReference type="GO" id="GO:0004534">
    <property type="term" value="F:5'-3' RNA exonuclease activity"/>
    <property type="evidence" value="ECO:0007669"/>
    <property type="project" value="TreeGrafter"/>
</dbReference>
<dbReference type="EMBL" id="JAJEQR010000020">
    <property type="protein sequence ID" value="MCC2230991.1"/>
    <property type="molecule type" value="Genomic_DNA"/>
</dbReference>
<evidence type="ECO:0000313" key="2">
    <source>
        <dbReference type="EMBL" id="MCC2230991.1"/>
    </source>
</evidence>
<feature type="domain" description="Polymerase/histidinol phosphatase N-terminal" evidence="1">
    <location>
        <begin position="6"/>
        <end position="67"/>
    </location>
</feature>
<dbReference type="PANTHER" id="PTHR42924">
    <property type="entry name" value="EXONUCLEASE"/>
    <property type="match status" value="1"/>
</dbReference>
<accession>A0AAE3E9H6</accession>
<evidence type="ECO:0000259" key="1">
    <source>
        <dbReference type="SMART" id="SM00481"/>
    </source>
</evidence>
<reference evidence="2" key="1">
    <citation type="submission" date="2021-10" db="EMBL/GenBank/DDBJ databases">
        <title>Anaerobic single-cell dispensing facilitates the cultivation of human gut bacteria.</title>
        <authorList>
            <person name="Afrizal A."/>
        </authorList>
    </citation>
    <scope>NUCLEOTIDE SEQUENCE</scope>
    <source>
        <strain evidence="2">CLA-AA-H215</strain>
    </source>
</reference>
<dbReference type="GO" id="GO:0035312">
    <property type="term" value="F:5'-3' DNA exonuclease activity"/>
    <property type="evidence" value="ECO:0007669"/>
    <property type="project" value="TreeGrafter"/>
</dbReference>
<dbReference type="InterPro" id="IPR003141">
    <property type="entry name" value="Pol/His_phosphatase_N"/>
</dbReference>